<dbReference type="EMBL" id="BGPR01077769">
    <property type="protein sequence ID" value="GBL67286.1"/>
    <property type="molecule type" value="Genomic_DNA"/>
</dbReference>
<evidence type="ECO:0000313" key="4">
    <source>
        <dbReference type="EMBL" id="GBL67286.1"/>
    </source>
</evidence>
<keyword evidence="2" id="KW-0812">Transmembrane</keyword>
<dbReference type="EMBL" id="BGPR01077818">
    <property type="protein sequence ID" value="GBL67502.1"/>
    <property type="molecule type" value="Genomic_DNA"/>
</dbReference>
<dbReference type="Proteomes" id="UP000499080">
    <property type="component" value="Unassembled WGS sequence"/>
</dbReference>
<organism evidence="6 7">
    <name type="scientific">Araneus ventricosus</name>
    <name type="common">Orbweaver spider</name>
    <name type="synonym">Epeira ventricosa</name>
    <dbReference type="NCBI Taxonomy" id="182803"/>
    <lineage>
        <taxon>Eukaryota</taxon>
        <taxon>Metazoa</taxon>
        <taxon>Ecdysozoa</taxon>
        <taxon>Arthropoda</taxon>
        <taxon>Chelicerata</taxon>
        <taxon>Arachnida</taxon>
        <taxon>Araneae</taxon>
        <taxon>Araneomorphae</taxon>
        <taxon>Entelegynae</taxon>
        <taxon>Araneoidea</taxon>
        <taxon>Araneidae</taxon>
        <taxon>Araneus</taxon>
    </lineage>
</organism>
<evidence type="ECO:0000256" key="2">
    <source>
        <dbReference type="SAM" id="Phobius"/>
    </source>
</evidence>
<dbReference type="PANTHER" id="PTHR47049">
    <property type="entry name" value="PIEZO-TYPE MECHANOSENSITIVE ION CHANNEL HOMOLOG"/>
    <property type="match status" value="1"/>
</dbReference>
<dbReference type="Pfam" id="PF24871">
    <property type="entry name" value="Piezo_TM1-24"/>
    <property type="match status" value="1"/>
</dbReference>
<accession>A0A4Y1ZVX4</accession>
<comment type="caution">
    <text evidence="6">The sequence shown here is derived from an EMBL/GenBank/DDBJ whole genome shotgun (WGS) entry which is preliminary data.</text>
</comment>
<protein>
    <recommendedName>
        <fullName evidence="3">Piezo TM1-24 domain-containing protein</fullName>
    </recommendedName>
</protein>
<dbReference type="AlphaFoldDB" id="A0A4Y1ZVX4"/>
<evidence type="ECO:0000259" key="3">
    <source>
        <dbReference type="Pfam" id="PF24871"/>
    </source>
</evidence>
<keyword evidence="2" id="KW-1133">Transmembrane helix</keyword>
<gene>
    <name evidence="4" type="ORF">AVEN_269812_1</name>
    <name evidence="6" type="ORF">AVEN_3011_1</name>
    <name evidence="5" type="ORF">AVEN_97403_1</name>
</gene>
<evidence type="ECO:0000313" key="7">
    <source>
        <dbReference type="Proteomes" id="UP000499080"/>
    </source>
</evidence>
<dbReference type="GO" id="GO:0008381">
    <property type="term" value="F:mechanosensitive monoatomic ion channel activity"/>
    <property type="evidence" value="ECO:0007669"/>
    <property type="project" value="InterPro"/>
</dbReference>
<reference evidence="6 7" key="1">
    <citation type="journal article" date="2019" name="Sci. Rep.">
        <title>Orb-weaving spider Araneus ventricosus genome elucidates the spidroin gene catalogue.</title>
        <authorList>
            <person name="Kono N."/>
            <person name="Nakamura H."/>
            <person name="Ohtoshi R."/>
            <person name="Moran D.A.P."/>
            <person name="Shinohara A."/>
            <person name="Yoshida Y."/>
            <person name="Fujiwara M."/>
            <person name="Mori M."/>
            <person name="Tomita M."/>
            <person name="Arakawa K."/>
        </authorList>
    </citation>
    <scope>NUCLEOTIDE SEQUENCE [LARGE SCALE GENOMIC DNA]</scope>
</reference>
<feature type="compositionally biased region" description="Basic and acidic residues" evidence="1">
    <location>
        <begin position="93"/>
        <end position="109"/>
    </location>
</feature>
<feature type="domain" description="Piezo TM1-24" evidence="3">
    <location>
        <begin position="19"/>
        <end position="60"/>
    </location>
</feature>
<keyword evidence="2" id="KW-0472">Membrane</keyword>
<evidence type="ECO:0000256" key="1">
    <source>
        <dbReference type="SAM" id="MobiDB-lite"/>
    </source>
</evidence>
<dbReference type="InterPro" id="IPR027272">
    <property type="entry name" value="Piezo"/>
</dbReference>
<feature type="region of interest" description="Disordered" evidence="1">
    <location>
        <begin position="93"/>
        <end position="149"/>
    </location>
</feature>
<evidence type="ECO:0000313" key="6">
    <source>
        <dbReference type="EMBL" id="GBL70012.1"/>
    </source>
</evidence>
<dbReference type="GO" id="GO:0016020">
    <property type="term" value="C:membrane"/>
    <property type="evidence" value="ECO:0007669"/>
    <property type="project" value="InterPro"/>
</dbReference>
<proteinExistence type="predicted"/>
<keyword evidence="7" id="KW-1185">Reference proteome</keyword>
<dbReference type="EMBL" id="BGPR01078347">
    <property type="protein sequence ID" value="GBL70012.1"/>
    <property type="molecule type" value="Genomic_DNA"/>
</dbReference>
<feature type="transmembrane region" description="Helical" evidence="2">
    <location>
        <begin position="34"/>
        <end position="55"/>
    </location>
</feature>
<name>A0A4Y1ZVX4_ARAVE</name>
<dbReference type="PANTHER" id="PTHR47049:SF2">
    <property type="entry name" value="PIEZO-TYPE MECHANOSENSITIVE ION CHANNEL HOMOLOG"/>
    <property type="match status" value="1"/>
</dbReference>
<sequence>MRATEMKFGMWSLDIIYRQKDLGLEIYESDTGTLFVKLLTPTFFLIITIIQLHYFHKDFLLISDIHYRSSENIADTTQLTTASNLANDSTETHITIEHEPEVERPKSLDLKTTPHPKGAASPTSEVGSPTTPKKEDRAERGFPFLHSSF</sequence>
<dbReference type="InterPro" id="IPR056769">
    <property type="entry name" value="Piezo_TM1-24"/>
</dbReference>
<evidence type="ECO:0000313" key="5">
    <source>
        <dbReference type="EMBL" id="GBL67502.1"/>
    </source>
</evidence>
<feature type="compositionally biased region" description="Polar residues" evidence="1">
    <location>
        <begin position="121"/>
        <end position="131"/>
    </location>
</feature>